<protein>
    <submittedName>
        <fullName evidence="1">Uncharacterized protein</fullName>
    </submittedName>
</protein>
<dbReference type="AlphaFoldDB" id="A0A0F9M228"/>
<gene>
    <name evidence="1" type="ORF">LCGC14_1512860</name>
</gene>
<dbReference type="EMBL" id="LAZR01011125">
    <property type="protein sequence ID" value="KKM63297.1"/>
    <property type="molecule type" value="Genomic_DNA"/>
</dbReference>
<reference evidence="1" key="1">
    <citation type="journal article" date="2015" name="Nature">
        <title>Complex archaea that bridge the gap between prokaryotes and eukaryotes.</title>
        <authorList>
            <person name="Spang A."/>
            <person name="Saw J.H."/>
            <person name="Jorgensen S.L."/>
            <person name="Zaremba-Niedzwiedzka K."/>
            <person name="Martijn J."/>
            <person name="Lind A.E."/>
            <person name="van Eijk R."/>
            <person name="Schleper C."/>
            <person name="Guy L."/>
            <person name="Ettema T.J."/>
        </authorList>
    </citation>
    <scope>NUCLEOTIDE SEQUENCE</scope>
</reference>
<feature type="non-terminal residue" evidence="1">
    <location>
        <position position="183"/>
    </location>
</feature>
<evidence type="ECO:0000313" key="1">
    <source>
        <dbReference type="EMBL" id="KKM63297.1"/>
    </source>
</evidence>
<sequence>MNIKENDIFNVLKLIKRFIKKNTGSLPINLRKNPFIVHYYNEIIRFWNKLNFIVKRTLKDFDSLDIEKFPHYLYATYRILWENASDTTVIKELKVIRKSFLRRTRSFSWKRNLEGKDEKEKFSICKSVPSFMVDRLLQVMNLEFLAENIDYMNSLVSNIKLSIRINNLIGNYTKEELFRKIGD</sequence>
<comment type="caution">
    <text evidence="1">The sequence shown here is derived from an EMBL/GenBank/DDBJ whole genome shotgun (WGS) entry which is preliminary data.</text>
</comment>
<proteinExistence type="predicted"/>
<name>A0A0F9M228_9ZZZZ</name>
<accession>A0A0F9M228</accession>
<organism evidence="1">
    <name type="scientific">marine sediment metagenome</name>
    <dbReference type="NCBI Taxonomy" id="412755"/>
    <lineage>
        <taxon>unclassified sequences</taxon>
        <taxon>metagenomes</taxon>
        <taxon>ecological metagenomes</taxon>
    </lineage>
</organism>